<reference evidence="2 3" key="1">
    <citation type="journal article" date="2021" name="Elife">
        <title>Chloroplast acquisition without the gene transfer in kleptoplastic sea slugs, Plakobranchus ocellatus.</title>
        <authorList>
            <person name="Maeda T."/>
            <person name="Takahashi S."/>
            <person name="Yoshida T."/>
            <person name="Shimamura S."/>
            <person name="Takaki Y."/>
            <person name="Nagai Y."/>
            <person name="Toyoda A."/>
            <person name="Suzuki Y."/>
            <person name="Arimoto A."/>
            <person name="Ishii H."/>
            <person name="Satoh N."/>
            <person name="Nishiyama T."/>
            <person name="Hasebe M."/>
            <person name="Maruyama T."/>
            <person name="Minagawa J."/>
            <person name="Obokata J."/>
            <person name="Shigenobu S."/>
        </authorList>
    </citation>
    <scope>NUCLEOTIDE SEQUENCE [LARGE SCALE GENOMIC DNA]</scope>
</reference>
<keyword evidence="1" id="KW-0472">Membrane</keyword>
<evidence type="ECO:0000313" key="3">
    <source>
        <dbReference type="Proteomes" id="UP000735302"/>
    </source>
</evidence>
<keyword evidence="1" id="KW-1133">Transmembrane helix</keyword>
<protein>
    <submittedName>
        <fullName evidence="2">Reverse transcriptase</fullName>
    </submittedName>
</protein>
<evidence type="ECO:0000313" key="2">
    <source>
        <dbReference type="EMBL" id="GFO28284.1"/>
    </source>
</evidence>
<dbReference type="EMBL" id="BLXT01006012">
    <property type="protein sequence ID" value="GFO28284.1"/>
    <property type="molecule type" value="Genomic_DNA"/>
</dbReference>
<proteinExistence type="predicted"/>
<keyword evidence="2" id="KW-0695">RNA-directed DNA polymerase</keyword>
<keyword evidence="2" id="KW-0808">Transferase</keyword>
<name>A0AAV4CB30_9GAST</name>
<sequence length="108" mass="11996">MKFSIERYTADLISLEVGIAMGCTISPILFVLAMEVILRTAEGGASSADLGGRCYMPPPKAFMADTTVLKKKETRRMLVRLNALNELKQDGFQGKKVLKPVHKKRQVK</sequence>
<comment type="caution">
    <text evidence="2">The sequence shown here is derived from an EMBL/GenBank/DDBJ whole genome shotgun (WGS) entry which is preliminary data.</text>
</comment>
<evidence type="ECO:0000256" key="1">
    <source>
        <dbReference type="SAM" id="Phobius"/>
    </source>
</evidence>
<keyword evidence="3" id="KW-1185">Reference proteome</keyword>
<keyword evidence="1" id="KW-0812">Transmembrane</keyword>
<dbReference type="Proteomes" id="UP000735302">
    <property type="component" value="Unassembled WGS sequence"/>
</dbReference>
<dbReference type="GO" id="GO:0003964">
    <property type="term" value="F:RNA-directed DNA polymerase activity"/>
    <property type="evidence" value="ECO:0007669"/>
    <property type="project" value="UniProtKB-KW"/>
</dbReference>
<feature type="transmembrane region" description="Helical" evidence="1">
    <location>
        <begin position="12"/>
        <end position="33"/>
    </location>
</feature>
<keyword evidence="2" id="KW-0548">Nucleotidyltransferase</keyword>
<accession>A0AAV4CB30</accession>
<gene>
    <name evidence="2" type="ORF">PoB_005478900</name>
</gene>
<organism evidence="2 3">
    <name type="scientific">Plakobranchus ocellatus</name>
    <dbReference type="NCBI Taxonomy" id="259542"/>
    <lineage>
        <taxon>Eukaryota</taxon>
        <taxon>Metazoa</taxon>
        <taxon>Spiralia</taxon>
        <taxon>Lophotrochozoa</taxon>
        <taxon>Mollusca</taxon>
        <taxon>Gastropoda</taxon>
        <taxon>Heterobranchia</taxon>
        <taxon>Euthyneura</taxon>
        <taxon>Panpulmonata</taxon>
        <taxon>Sacoglossa</taxon>
        <taxon>Placobranchoidea</taxon>
        <taxon>Plakobranchidae</taxon>
        <taxon>Plakobranchus</taxon>
    </lineage>
</organism>
<dbReference type="AlphaFoldDB" id="A0AAV4CB30"/>